<dbReference type="AlphaFoldDB" id="A0A8C9VZT5"/>
<dbReference type="PANTHER" id="PTHR45710:SF8">
    <property type="entry name" value="RERATING FAMILY MEMBER 4"/>
    <property type="match status" value="1"/>
</dbReference>
<reference evidence="3 4" key="1">
    <citation type="submission" date="2019-04" db="EMBL/GenBank/DDBJ databases">
        <authorList>
            <consortium name="Wellcome Sanger Institute Data Sharing"/>
        </authorList>
    </citation>
    <scope>NUCLEOTIDE SEQUENCE [LARGE SCALE GENOMIC DNA]</scope>
</reference>
<keyword evidence="4" id="KW-1185">Reference proteome</keyword>
<dbReference type="InterPro" id="IPR050828">
    <property type="entry name" value="C-type_lectin/matrix_domain"/>
</dbReference>
<name>A0A8C9VZT5_SCLFO</name>
<comment type="subcellular location">
    <subcellularLocation>
        <location evidence="1">Cell membrane</location>
        <topology evidence="1">Single-pass type II membrane protein</topology>
    </subcellularLocation>
</comment>
<dbReference type="PROSITE" id="PS50041">
    <property type="entry name" value="C_TYPE_LECTIN_2"/>
    <property type="match status" value="1"/>
</dbReference>
<dbReference type="PANTHER" id="PTHR45710">
    <property type="entry name" value="C-TYPE LECTIN DOMAIN-CONTAINING PROTEIN 180"/>
    <property type="match status" value="1"/>
</dbReference>
<dbReference type="SMART" id="SM00034">
    <property type="entry name" value="CLECT"/>
    <property type="match status" value="1"/>
</dbReference>
<sequence>VKLPSCINGLMIGLVAPRVAVRPRRLPAQPSSPAPPAGRLGSCPRCAAGWRFHGGKCYLFSTSRMNWAQSRDFCVSKGAHLLIVGSETEQTFISRNANERHWIGLSSAAAGGHWVWVDNTPVTGVRYGHVCCWMVLQLISVFHGAERGPVEKTAPLWTCPLAGCTSDAQHTTSSCVKL</sequence>
<organism evidence="3 4">
    <name type="scientific">Scleropages formosus</name>
    <name type="common">Asian bonytongue</name>
    <name type="synonym">Osteoglossum formosum</name>
    <dbReference type="NCBI Taxonomy" id="113540"/>
    <lineage>
        <taxon>Eukaryota</taxon>
        <taxon>Metazoa</taxon>
        <taxon>Chordata</taxon>
        <taxon>Craniata</taxon>
        <taxon>Vertebrata</taxon>
        <taxon>Euteleostomi</taxon>
        <taxon>Actinopterygii</taxon>
        <taxon>Neopterygii</taxon>
        <taxon>Teleostei</taxon>
        <taxon>Osteoglossocephala</taxon>
        <taxon>Osteoglossomorpha</taxon>
        <taxon>Osteoglossiformes</taxon>
        <taxon>Osteoglossidae</taxon>
        <taxon>Scleropages</taxon>
    </lineage>
</organism>
<dbReference type="GeneTree" id="ENSGT01030000234575"/>
<evidence type="ECO:0000313" key="4">
    <source>
        <dbReference type="Proteomes" id="UP000694397"/>
    </source>
</evidence>
<reference evidence="3" key="2">
    <citation type="submission" date="2025-08" db="UniProtKB">
        <authorList>
            <consortium name="Ensembl"/>
        </authorList>
    </citation>
    <scope>IDENTIFICATION</scope>
</reference>
<dbReference type="Pfam" id="PF00059">
    <property type="entry name" value="Lectin_C"/>
    <property type="match status" value="1"/>
</dbReference>
<dbReference type="OrthoDB" id="538816at2759"/>
<accession>A0A8C9VZT5</accession>
<dbReference type="InterPro" id="IPR016187">
    <property type="entry name" value="CTDL_fold"/>
</dbReference>
<evidence type="ECO:0000259" key="2">
    <source>
        <dbReference type="PROSITE" id="PS50041"/>
    </source>
</evidence>
<dbReference type="Proteomes" id="UP000694397">
    <property type="component" value="Chromosome 23"/>
</dbReference>
<evidence type="ECO:0000256" key="1">
    <source>
        <dbReference type="ARBA" id="ARBA00004401"/>
    </source>
</evidence>
<feature type="domain" description="C-type lectin" evidence="2">
    <location>
        <begin position="53"/>
        <end position="131"/>
    </location>
</feature>
<dbReference type="InterPro" id="IPR016186">
    <property type="entry name" value="C-type_lectin-like/link_sf"/>
</dbReference>
<dbReference type="GO" id="GO:0005886">
    <property type="term" value="C:plasma membrane"/>
    <property type="evidence" value="ECO:0007669"/>
    <property type="project" value="UniProtKB-SubCell"/>
</dbReference>
<proteinExistence type="predicted"/>
<dbReference type="SUPFAM" id="SSF56436">
    <property type="entry name" value="C-type lectin-like"/>
    <property type="match status" value="1"/>
</dbReference>
<dbReference type="Ensembl" id="ENSSFOT00015054458.1">
    <property type="protein sequence ID" value="ENSSFOP00015067532.1"/>
    <property type="gene ID" value="ENSSFOG00015029459.1"/>
</dbReference>
<dbReference type="InterPro" id="IPR001304">
    <property type="entry name" value="C-type_lectin-like"/>
</dbReference>
<dbReference type="Gene3D" id="3.10.100.10">
    <property type="entry name" value="Mannose-Binding Protein A, subunit A"/>
    <property type="match status" value="1"/>
</dbReference>
<evidence type="ECO:0000313" key="3">
    <source>
        <dbReference type="Ensembl" id="ENSSFOP00015067532.1"/>
    </source>
</evidence>
<reference evidence="3" key="3">
    <citation type="submission" date="2025-09" db="UniProtKB">
        <authorList>
            <consortium name="Ensembl"/>
        </authorList>
    </citation>
    <scope>IDENTIFICATION</scope>
</reference>
<protein>
    <recommendedName>
        <fullName evidence="2">C-type lectin domain-containing protein</fullName>
    </recommendedName>
</protein>